<dbReference type="EMBL" id="CACRZD030000009">
    <property type="protein sequence ID" value="CAA6665974.1"/>
    <property type="molecule type" value="Genomic_DNA"/>
</dbReference>
<dbReference type="EMBL" id="LR743596">
    <property type="protein sequence ID" value="CAA2626670.1"/>
    <property type="molecule type" value="Genomic_DNA"/>
</dbReference>
<sequence length="18" mass="2253">MFFPCEHVRGLDFFRFFG</sequence>
<dbReference type="AlphaFoldDB" id="A0A7I8J7D0"/>
<organism evidence="1">
    <name type="scientific">Spirodela intermedia</name>
    <name type="common">Intermediate duckweed</name>
    <dbReference type="NCBI Taxonomy" id="51605"/>
    <lineage>
        <taxon>Eukaryota</taxon>
        <taxon>Viridiplantae</taxon>
        <taxon>Streptophyta</taxon>
        <taxon>Embryophyta</taxon>
        <taxon>Tracheophyta</taxon>
        <taxon>Spermatophyta</taxon>
        <taxon>Magnoliopsida</taxon>
        <taxon>Liliopsida</taxon>
        <taxon>Araceae</taxon>
        <taxon>Lemnoideae</taxon>
        <taxon>Spirodela</taxon>
    </lineage>
</organism>
<accession>A0A7I8J7D0</accession>
<name>A0A7I8J7D0_SPIIN</name>
<proteinExistence type="predicted"/>
<reference evidence="1 2" key="1">
    <citation type="submission" date="2019-12" db="EMBL/GenBank/DDBJ databases">
        <authorList>
            <person name="Scholz U."/>
            <person name="Mascher M."/>
            <person name="Fiebig A."/>
        </authorList>
    </citation>
    <scope>NUCLEOTIDE SEQUENCE</scope>
</reference>
<evidence type="ECO:0000313" key="2">
    <source>
        <dbReference type="Proteomes" id="UP001189122"/>
    </source>
</evidence>
<keyword evidence="2" id="KW-1185">Reference proteome</keyword>
<protein>
    <submittedName>
        <fullName evidence="1">Uncharacterized protein</fullName>
    </submittedName>
</protein>
<evidence type="ECO:0000313" key="1">
    <source>
        <dbReference type="EMBL" id="CAA2626670.1"/>
    </source>
</evidence>
<gene>
    <name evidence="1" type="ORF">SI7747_09012363</name>
</gene>
<dbReference type="Proteomes" id="UP001189122">
    <property type="component" value="Unassembled WGS sequence"/>
</dbReference>